<evidence type="ECO:0000313" key="1">
    <source>
        <dbReference type="EMBL" id="GII23754.1"/>
    </source>
</evidence>
<dbReference type="Proteomes" id="UP000599074">
    <property type="component" value="Unassembled WGS sequence"/>
</dbReference>
<evidence type="ECO:0000313" key="2">
    <source>
        <dbReference type="Proteomes" id="UP000599074"/>
    </source>
</evidence>
<accession>A0A8J3TCF2</accession>
<name>A0A8J3TCF2_9ACTN</name>
<organism evidence="1 2">
    <name type="scientific">Planosporangium mesophilum</name>
    <dbReference type="NCBI Taxonomy" id="689768"/>
    <lineage>
        <taxon>Bacteria</taxon>
        <taxon>Bacillati</taxon>
        <taxon>Actinomycetota</taxon>
        <taxon>Actinomycetes</taxon>
        <taxon>Micromonosporales</taxon>
        <taxon>Micromonosporaceae</taxon>
        <taxon>Planosporangium</taxon>
    </lineage>
</organism>
<dbReference type="AlphaFoldDB" id="A0A8J3TCF2"/>
<proteinExistence type="predicted"/>
<dbReference type="PROSITE" id="PS51257">
    <property type="entry name" value="PROKAR_LIPOPROTEIN"/>
    <property type="match status" value="1"/>
</dbReference>
<protein>
    <submittedName>
        <fullName evidence="1">Uncharacterized protein</fullName>
    </submittedName>
</protein>
<keyword evidence="2" id="KW-1185">Reference proteome</keyword>
<reference evidence="1" key="1">
    <citation type="submission" date="2021-01" db="EMBL/GenBank/DDBJ databases">
        <title>Whole genome shotgun sequence of Planosporangium mesophilum NBRC 109066.</title>
        <authorList>
            <person name="Komaki H."/>
            <person name="Tamura T."/>
        </authorList>
    </citation>
    <scope>NUCLEOTIDE SEQUENCE</scope>
    <source>
        <strain evidence="1">NBRC 109066</strain>
    </source>
</reference>
<sequence>MSWRSRNEVAVALALLVACWFALAIPGRGGPDRQAFDTTVAASARDGLSNVRTAWLVGDAHRGGRVTRTYLSAVLDHSIRAVATAQLRLAETPPPGRAQAAVRDALRTLLDEGERAIGDLVGAVYRGDTAGVRAAVAALGAIGDRLADFVDRHPS</sequence>
<dbReference type="RefSeq" id="WP_168114234.1">
    <property type="nucleotide sequence ID" value="NZ_BOON01000031.1"/>
</dbReference>
<gene>
    <name evidence="1" type="ORF">Pme01_33510</name>
</gene>
<comment type="caution">
    <text evidence="1">The sequence shown here is derived from an EMBL/GenBank/DDBJ whole genome shotgun (WGS) entry which is preliminary data.</text>
</comment>
<dbReference type="EMBL" id="BOON01000031">
    <property type="protein sequence ID" value="GII23754.1"/>
    <property type="molecule type" value="Genomic_DNA"/>
</dbReference>